<dbReference type="EMBL" id="CP136336">
    <property type="protein sequence ID" value="WOB06665.1"/>
    <property type="molecule type" value="Genomic_DNA"/>
</dbReference>
<name>A0ABZ0CNW3_9BURK</name>
<evidence type="ECO:0000256" key="1">
    <source>
        <dbReference type="SAM" id="MobiDB-lite"/>
    </source>
</evidence>
<feature type="transmembrane region" description="Helical" evidence="2">
    <location>
        <begin position="331"/>
        <end position="350"/>
    </location>
</feature>
<proteinExistence type="predicted"/>
<evidence type="ECO:0000313" key="3">
    <source>
        <dbReference type="EMBL" id="WOB06665.1"/>
    </source>
</evidence>
<organism evidence="3 4">
    <name type="scientific">Piscinibacter gummiphilus</name>
    <dbReference type="NCBI Taxonomy" id="946333"/>
    <lineage>
        <taxon>Bacteria</taxon>
        <taxon>Pseudomonadati</taxon>
        <taxon>Pseudomonadota</taxon>
        <taxon>Betaproteobacteria</taxon>
        <taxon>Burkholderiales</taxon>
        <taxon>Sphaerotilaceae</taxon>
        <taxon>Piscinibacter</taxon>
    </lineage>
</organism>
<dbReference type="RefSeq" id="WP_316699234.1">
    <property type="nucleotide sequence ID" value="NZ_CP136336.1"/>
</dbReference>
<keyword evidence="2" id="KW-0812">Transmembrane</keyword>
<keyword evidence="2" id="KW-1133">Transmembrane helix</keyword>
<keyword evidence="2" id="KW-0472">Membrane</keyword>
<gene>
    <name evidence="3" type="ORF">RXV79_17245</name>
</gene>
<evidence type="ECO:0000256" key="2">
    <source>
        <dbReference type="SAM" id="Phobius"/>
    </source>
</evidence>
<accession>A0ABZ0CNW3</accession>
<sequence>MPSTSDLRRLIEEAEILAEYAARNGKLPADTRIFNAISKAAAVSGGAADRQRITESLYRELNALALAIAPLTLRQLVRRRTLVGQFRFAFANIVPFGIGLLTLLLTCYLAFQSSQLHKADTALREYQEWVAEMPREKLYHAWKMFRYERVLNVQTPPLAQLDAYQKLVEDARRLAEKGEAIQLLLTQSSADLLVPPVLTSIGPDWWQRFAAALNTPSNSYDLFDEQKQLLARKGEMNFPPTGAGPEAPGGRTAAGKSEYTEKYPRLPIPDCKKPLKAMRVSLNKTEVAVSDVDAYTESIDCFLRSANIPTQFASYSPWSTIYFIKSKINLLVVWLLPGLYGLLGACVYLMRDFVLVSGTHALARNPTVLSMLSLSLRIALGGLAGVIIGWFWVPTSAEPSHAMPVVSSIPFGMAFLAGFSIETLFSLLDRLNKAVDTKGAQPA</sequence>
<feature type="region of interest" description="Disordered" evidence="1">
    <location>
        <begin position="235"/>
        <end position="257"/>
    </location>
</feature>
<dbReference type="Proteomes" id="UP001303946">
    <property type="component" value="Chromosome"/>
</dbReference>
<evidence type="ECO:0000313" key="4">
    <source>
        <dbReference type="Proteomes" id="UP001303946"/>
    </source>
</evidence>
<feature type="transmembrane region" description="Helical" evidence="2">
    <location>
        <begin position="88"/>
        <end position="111"/>
    </location>
</feature>
<feature type="transmembrane region" description="Helical" evidence="2">
    <location>
        <begin position="405"/>
        <end position="428"/>
    </location>
</feature>
<reference evidence="3 4" key="1">
    <citation type="submission" date="2023-10" db="EMBL/GenBank/DDBJ databases">
        <title>Bacteria for the degradation of biodegradable plastic PBAT(Polybutylene adipate terephthalate).</title>
        <authorList>
            <person name="Weon H.-Y."/>
            <person name="Yeon J."/>
        </authorList>
    </citation>
    <scope>NUCLEOTIDE SEQUENCE [LARGE SCALE GENOMIC DNA]</scope>
    <source>
        <strain evidence="3 4">SBD 7-3</strain>
    </source>
</reference>
<keyword evidence="4" id="KW-1185">Reference proteome</keyword>
<feature type="transmembrane region" description="Helical" evidence="2">
    <location>
        <begin position="371"/>
        <end position="393"/>
    </location>
</feature>
<protein>
    <submittedName>
        <fullName evidence="3">Uncharacterized protein</fullName>
    </submittedName>
</protein>
<feature type="compositionally biased region" description="Low complexity" evidence="1">
    <location>
        <begin position="239"/>
        <end position="255"/>
    </location>
</feature>